<dbReference type="EMBL" id="QCYY01001511">
    <property type="protein sequence ID" value="ROT77562.1"/>
    <property type="molecule type" value="Genomic_DNA"/>
</dbReference>
<evidence type="ECO:0000256" key="2">
    <source>
        <dbReference type="SAM" id="SignalP"/>
    </source>
</evidence>
<dbReference type="OrthoDB" id="10070083at2759"/>
<dbReference type="Pfam" id="PF11669">
    <property type="entry name" value="WBP-1"/>
    <property type="match status" value="1"/>
</dbReference>
<gene>
    <name evidence="3" type="ORF">C7M84_003802</name>
</gene>
<keyword evidence="4" id="KW-1185">Reference proteome</keyword>
<keyword evidence="2" id="KW-0732">Signal</keyword>
<evidence type="ECO:0000256" key="1">
    <source>
        <dbReference type="SAM" id="Phobius"/>
    </source>
</evidence>
<evidence type="ECO:0000313" key="4">
    <source>
        <dbReference type="Proteomes" id="UP000283509"/>
    </source>
</evidence>
<keyword evidence="1" id="KW-0472">Membrane</keyword>
<comment type="caution">
    <text evidence="3">The sequence shown here is derived from an EMBL/GenBank/DDBJ whole genome shotgun (WGS) entry which is preliminary data.</text>
</comment>
<dbReference type="AlphaFoldDB" id="A0A3R7N568"/>
<reference evidence="3 4" key="1">
    <citation type="submission" date="2018-04" db="EMBL/GenBank/DDBJ databases">
        <authorList>
            <person name="Zhang X."/>
            <person name="Yuan J."/>
            <person name="Li F."/>
            <person name="Xiang J."/>
        </authorList>
    </citation>
    <scope>NUCLEOTIDE SEQUENCE [LARGE SCALE GENOMIC DNA]</scope>
    <source>
        <tissue evidence="3">Muscle</tissue>
    </source>
</reference>
<proteinExistence type="predicted"/>
<feature type="transmembrane region" description="Helical" evidence="1">
    <location>
        <begin position="48"/>
        <end position="72"/>
    </location>
</feature>
<protein>
    <recommendedName>
        <fullName evidence="5">Vesicular, overexpressed in cancer, prosurvival protein 1</fullName>
    </recommendedName>
</protein>
<reference evidence="3 4" key="2">
    <citation type="submission" date="2019-01" db="EMBL/GenBank/DDBJ databases">
        <title>The decoding of complex shrimp genome reveals the adaptation for benthos swimmer, frequently molting mechanism and breeding impact on genome.</title>
        <authorList>
            <person name="Sun Y."/>
            <person name="Gao Y."/>
            <person name="Yu Y."/>
        </authorList>
    </citation>
    <scope>NUCLEOTIDE SEQUENCE [LARGE SCALE GENOMIC DNA]</scope>
    <source>
        <tissue evidence="3">Muscle</tissue>
    </source>
</reference>
<accession>A0A3R7N568</accession>
<sequence>MQASPLKLISFVSVTGVVSGHYCEWDLCDSEQYCCGDNLCCDYVYSLWYFWVGVVFLVLLLSACGGLFRYYYRRWYTEGSGLPYIPFPASPAYSSLPTHISNQEPLFQITDDGKKTEM</sequence>
<dbReference type="Proteomes" id="UP000283509">
    <property type="component" value="Unassembled WGS sequence"/>
</dbReference>
<name>A0A3R7N568_PENVA</name>
<keyword evidence="1" id="KW-0812">Transmembrane</keyword>
<keyword evidence="1" id="KW-1133">Transmembrane helix</keyword>
<evidence type="ECO:0000313" key="3">
    <source>
        <dbReference type="EMBL" id="ROT77562.1"/>
    </source>
</evidence>
<feature type="chain" id="PRO_5018659744" description="Vesicular, overexpressed in cancer, prosurvival protein 1" evidence="2">
    <location>
        <begin position="21"/>
        <end position="118"/>
    </location>
</feature>
<feature type="signal peptide" evidence="2">
    <location>
        <begin position="1"/>
        <end position="20"/>
    </location>
</feature>
<dbReference type="InterPro" id="IPR021684">
    <property type="entry name" value="WBP1-like"/>
</dbReference>
<evidence type="ECO:0008006" key="5">
    <source>
        <dbReference type="Google" id="ProtNLM"/>
    </source>
</evidence>
<organism evidence="3 4">
    <name type="scientific">Penaeus vannamei</name>
    <name type="common">Whiteleg shrimp</name>
    <name type="synonym">Litopenaeus vannamei</name>
    <dbReference type="NCBI Taxonomy" id="6689"/>
    <lineage>
        <taxon>Eukaryota</taxon>
        <taxon>Metazoa</taxon>
        <taxon>Ecdysozoa</taxon>
        <taxon>Arthropoda</taxon>
        <taxon>Crustacea</taxon>
        <taxon>Multicrustacea</taxon>
        <taxon>Malacostraca</taxon>
        <taxon>Eumalacostraca</taxon>
        <taxon>Eucarida</taxon>
        <taxon>Decapoda</taxon>
        <taxon>Dendrobranchiata</taxon>
        <taxon>Penaeoidea</taxon>
        <taxon>Penaeidae</taxon>
        <taxon>Penaeus</taxon>
    </lineage>
</organism>